<keyword evidence="1" id="KW-1133">Transmembrane helix</keyword>
<proteinExistence type="predicted"/>
<keyword evidence="1" id="KW-0472">Membrane</keyword>
<dbReference type="Proteomes" id="UP001500622">
    <property type="component" value="Unassembled WGS sequence"/>
</dbReference>
<name>A0ABP8LI06_9MICO</name>
<accession>A0ABP8LI06</accession>
<gene>
    <name evidence="2" type="ORF">GCM10023169_31380</name>
</gene>
<dbReference type="PIRSF" id="PIRSF003203">
    <property type="entry name" value="AzlD"/>
    <property type="match status" value="1"/>
</dbReference>
<dbReference type="Pfam" id="PF05437">
    <property type="entry name" value="AzlD"/>
    <property type="match status" value="1"/>
</dbReference>
<dbReference type="InterPro" id="IPR008407">
    <property type="entry name" value="Brnchd-chn_aa_trnsp_AzlD"/>
</dbReference>
<keyword evidence="1" id="KW-0812">Transmembrane</keyword>
<feature type="transmembrane region" description="Helical" evidence="1">
    <location>
        <begin position="63"/>
        <end position="82"/>
    </location>
</feature>
<evidence type="ECO:0000313" key="2">
    <source>
        <dbReference type="EMBL" id="GAA4429269.1"/>
    </source>
</evidence>
<protein>
    <submittedName>
        <fullName evidence="2">AzlD domain-containing protein</fullName>
    </submittedName>
</protein>
<feature type="transmembrane region" description="Helical" evidence="1">
    <location>
        <begin position="89"/>
        <end position="110"/>
    </location>
</feature>
<keyword evidence="3" id="KW-1185">Reference proteome</keyword>
<evidence type="ECO:0000313" key="3">
    <source>
        <dbReference type="Proteomes" id="UP001500622"/>
    </source>
</evidence>
<reference evidence="3" key="1">
    <citation type="journal article" date="2019" name="Int. J. Syst. Evol. Microbiol.">
        <title>The Global Catalogue of Microorganisms (GCM) 10K type strain sequencing project: providing services to taxonomists for standard genome sequencing and annotation.</title>
        <authorList>
            <consortium name="The Broad Institute Genomics Platform"/>
            <consortium name="The Broad Institute Genome Sequencing Center for Infectious Disease"/>
            <person name="Wu L."/>
            <person name="Ma J."/>
        </authorList>
    </citation>
    <scope>NUCLEOTIDE SEQUENCE [LARGE SCALE GENOMIC DNA]</scope>
    <source>
        <strain evidence="3">JCM 17810</strain>
    </source>
</reference>
<dbReference type="EMBL" id="BAABGN010000012">
    <property type="protein sequence ID" value="GAA4429269.1"/>
    <property type="molecule type" value="Genomic_DNA"/>
</dbReference>
<evidence type="ECO:0000256" key="1">
    <source>
        <dbReference type="SAM" id="Phobius"/>
    </source>
</evidence>
<feature type="transmembrane region" description="Helical" evidence="1">
    <location>
        <begin position="6"/>
        <end position="30"/>
    </location>
</feature>
<dbReference type="RefSeq" id="WP_345217206.1">
    <property type="nucleotide sequence ID" value="NZ_BAABGN010000012.1"/>
</dbReference>
<comment type="caution">
    <text evidence="2">The sequence shown here is derived from an EMBL/GenBank/DDBJ whole genome shotgun (WGS) entry which is preliminary data.</text>
</comment>
<sequence>MDDAQYLLAVTLVAAAVTWGLRALPFAILAPLRHSELLPYLAERSPVGVMVILTVYTLRHVEIVDASSVIPTMIGVFVTAALHLWKGSMLLSIAGGTASYAVIVSTVFSAT</sequence>
<organism evidence="2 3">
    <name type="scientific">Georgenia halophila</name>
    <dbReference type="NCBI Taxonomy" id="620889"/>
    <lineage>
        <taxon>Bacteria</taxon>
        <taxon>Bacillati</taxon>
        <taxon>Actinomycetota</taxon>
        <taxon>Actinomycetes</taxon>
        <taxon>Micrococcales</taxon>
        <taxon>Bogoriellaceae</taxon>
        <taxon>Georgenia</taxon>
    </lineage>
</organism>